<dbReference type="PIRSF" id="PIRSF026640">
    <property type="entry name" value="Peripl_chor_mut"/>
    <property type="match status" value="1"/>
</dbReference>
<dbReference type="PANTHER" id="PTHR38041">
    <property type="entry name" value="CHORISMATE MUTASE"/>
    <property type="match status" value="1"/>
</dbReference>
<keyword evidence="4 5" id="KW-0413">Isomerase</keyword>
<comment type="pathway">
    <text evidence="1 5">Metabolic intermediate biosynthesis; prephenate biosynthesis; prephenate from chorismate: step 1/1.</text>
</comment>
<comment type="caution">
    <text evidence="7">The sequence shown here is derived from an EMBL/GenBank/DDBJ whole genome shotgun (WGS) entry which is preliminary data.</text>
</comment>
<evidence type="ECO:0000259" key="6">
    <source>
        <dbReference type="PROSITE" id="PS51168"/>
    </source>
</evidence>
<dbReference type="SUPFAM" id="SSF48600">
    <property type="entry name" value="Chorismate mutase II"/>
    <property type="match status" value="1"/>
</dbReference>
<evidence type="ECO:0000256" key="2">
    <source>
        <dbReference type="ARBA" id="ARBA00012404"/>
    </source>
</evidence>
<evidence type="ECO:0000256" key="3">
    <source>
        <dbReference type="ARBA" id="ARBA00022729"/>
    </source>
</evidence>
<dbReference type="InterPro" id="IPR036263">
    <property type="entry name" value="Chorismate_II_sf"/>
</dbReference>
<dbReference type="PANTHER" id="PTHR38041:SF2">
    <property type="entry name" value="SECRETED CHORISMATE MUTASE"/>
    <property type="match status" value="1"/>
</dbReference>
<reference evidence="8" key="1">
    <citation type="journal article" date="2019" name="Int. J. Syst. Evol. Microbiol.">
        <title>The Global Catalogue of Microorganisms (GCM) 10K type strain sequencing project: providing services to taxonomists for standard genome sequencing and annotation.</title>
        <authorList>
            <consortium name="The Broad Institute Genomics Platform"/>
            <consortium name="The Broad Institute Genome Sequencing Center for Infectious Disease"/>
            <person name="Wu L."/>
            <person name="Ma J."/>
        </authorList>
    </citation>
    <scope>NUCLEOTIDE SEQUENCE [LARGE SCALE GENOMIC DNA]</scope>
    <source>
        <strain evidence="8">CCUG 55585</strain>
    </source>
</reference>
<evidence type="ECO:0000256" key="5">
    <source>
        <dbReference type="PIRNR" id="PIRNR026640"/>
    </source>
</evidence>
<dbReference type="InterPro" id="IPR008240">
    <property type="entry name" value="Chorismate_mutase_periplasmic"/>
</dbReference>
<dbReference type="InterPro" id="IPR051331">
    <property type="entry name" value="Chorismate_mutase-related"/>
</dbReference>
<dbReference type="NCBIfam" id="NF006741">
    <property type="entry name" value="PRK09269.1"/>
    <property type="match status" value="1"/>
</dbReference>
<organism evidence="7 8">
    <name type="scientific">Lysobacter brunescens</name>
    <dbReference type="NCBI Taxonomy" id="262323"/>
    <lineage>
        <taxon>Bacteria</taxon>
        <taxon>Pseudomonadati</taxon>
        <taxon>Pseudomonadota</taxon>
        <taxon>Gammaproteobacteria</taxon>
        <taxon>Lysobacterales</taxon>
        <taxon>Lysobacteraceae</taxon>
        <taxon>Lysobacter</taxon>
    </lineage>
</organism>
<dbReference type="RefSeq" id="WP_386823478.1">
    <property type="nucleotide sequence ID" value="NZ_JBHTIF010000001.1"/>
</dbReference>
<comment type="function">
    <text evidence="5">Catalyzes the Claisen rearrangement of chorismate to prephenate.</text>
</comment>
<comment type="catalytic activity">
    <reaction evidence="5">
        <text>chorismate = prephenate</text>
        <dbReference type="Rhea" id="RHEA:13897"/>
        <dbReference type="ChEBI" id="CHEBI:29748"/>
        <dbReference type="ChEBI" id="CHEBI:29934"/>
        <dbReference type="EC" id="5.4.99.5"/>
    </reaction>
</comment>
<protein>
    <recommendedName>
        <fullName evidence="2 5">Chorismate mutase</fullName>
        <ecNumber evidence="2 5">5.4.99.5</ecNumber>
    </recommendedName>
</protein>
<dbReference type="NCBIfam" id="TIGR01806">
    <property type="entry name" value="CM_mono2"/>
    <property type="match status" value="1"/>
</dbReference>
<dbReference type="InterPro" id="IPR002701">
    <property type="entry name" value="CM_II_prokaryot"/>
</dbReference>
<dbReference type="Pfam" id="PF01817">
    <property type="entry name" value="CM_2"/>
    <property type="match status" value="1"/>
</dbReference>
<name>A0ABW2YBY5_9GAMM</name>
<dbReference type="Proteomes" id="UP001597110">
    <property type="component" value="Unassembled WGS sequence"/>
</dbReference>
<proteinExistence type="predicted"/>
<evidence type="ECO:0000256" key="1">
    <source>
        <dbReference type="ARBA" id="ARBA00004817"/>
    </source>
</evidence>
<keyword evidence="8" id="KW-1185">Reference proteome</keyword>
<evidence type="ECO:0000313" key="8">
    <source>
        <dbReference type="Proteomes" id="UP001597110"/>
    </source>
</evidence>
<accession>A0ABW2YBY5</accession>
<feature type="domain" description="Chorismate mutase" evidence="6">
    <location>
        <begin position="25"/>
        <end position="119"/>
    </location>
</feature>
<gene>
    <name evidence="7" type="ORF">ACFQ0E_09855</name>
</gene>
<sequence>MAATVSFEGRKPACLTGARVMAVLALAAWFLSGCASTPAREQNAFVPLVSHMAARVKTADQVALSKWDSGRPVHDPQREAEVIAKAVAAAPAHGLATQDVEALFTDQIEASKQVQYALLDAWKRTGRAPAWPRRSLSDEIRPELDRLQIEIMADLQQLRPLRESADCGALVARAVDHVMRAAAFEDVHRAALDRALARVCIGE</sequence>
<evidence type="ECO:0000313" key="7">
    <source>
        <dbReference type="EMBL" id="MFD0725902.1"/>
    </source>
</evidence>
<dbReference type="Gene3D" id="1.20.59.10">
    <property type="entry name" value="Chorismate mutase"/>
    <property type="match status" value="1"/>
</dbReference>
<dbReference type="EMBL" id="JBHTIF010000001">
    <property type="protein sequence ID" value="MFD0725902.1"/>
    <property type="molecule type" value="Genomic_DNA"/>
</dbReference>
<evidence type="ECO:0000256" key="4">
    <source>
        <dbReference type="ARBA" id="ARBA00023235"/>
    </source>
</evidence>
<dbReference type="SMART" id="SM00830">
    <property type="entry name" value="CM_2"/>
    <property type="match status" value="1"/>
</dbReference>
<dbReference type="InterPro" id="IPR036979">
    <property type="entry name" value="CM_dom_sf"/>
</dbReference>
<dbReference type="EC" id="5.4.99.5" evidence="2 5"/>
<dbReference type="PROSITE" id="PS51168">
    <property type="entry name" value="CHORISMATE_MUT_2"/>
    <property type="match status" value="1"/>
</dbReference>
<keyword evidence="3" id="KW-0732">Signal</keyword>
<dbReference type="GO" id="GO:0004106">
    <property type="term" value="F:chorismate mutase activity"/>
    <property type="evidence" value="ECO:0007669"/>
    <property type="project" value="UniProtKB-EC"/>
</dbReference>